<dbReference type="Gene3D" id="1.10.1520.10">
    <property type="entry name" value="Ribonuclease III domain"/>
    <property type="match status" value="1"/>
</dbReference>
<feature type="binding site" evidence="9">
    <location>
        <position position="46"/>
    </location>
    <ligand>
        <name>Mg(2+)</name>
        <dbReference type="ChEBI" id="CHEBI:18420"/>
    </ligand>
</feature>
<feature type="active site" evidence="9">
    <location>
        <position position="50"/>
    </location>
</feature>
<comment type="cofactor">
    <cofactor evidence="9">
        <name>Mg(2+)</name>
        <dbReference type="ChEBI" id="CHEBI:18420"/>
    </cofactor>
</comment>
<evidence type="ECO:0000256" key="7">
    <source>
        <dbReference type="ARBA" id="ARBA00022801"/>
    </source>
</evidence>
<comment type="similarity">
    <text evidence="2">Belongs to the ribonuclease III family.</text>
</comment>
<keyword evidence="14" id="KW-1185">Reference proteome</keyword>
<dbReference type="PANTHER" id="PTHR11207">
    <property type="entry name" value="RIBONUCLEASE III"/>
    <property type="match status" value="1"/>
</dbReference>
<dbReference type="Pfam" id="PF14622">
    <property type="entry name" value="Ribonucleas_3_3"/>
    <property type="match status" value="1"/>
</dbReference>
<keyword evidence="8 9" id="KW-0694">RNA-binding</keyword>
<dbReference type="PROSITE" id="PS00517">
    <property type="entry name" value="RNASE_3_1"/>
    <property type="match status" value="1"/>
</dbReference>
<dbReference type="InterPro" id="IPR036389">
    <property type="entry name" value="RNase_III_sf"/>
</dbReference>
<dbReference type="PANTHER" id="PTHR11207:SF0">
    <property type="entry name" value="RIBONUCLEASE 3"/>
    <property type="match status" value="1"/>
</dbReference>
<dbReference type="PROSITE" id="PS50142">
    <property type="entry name" value="RNASE_3_2"/>
    <property type="match status" value="1"/>
</dbReference>
<dbReference type="Pfam" id="PF00035">
    <property type="entry name" value="dsrm"/>
    <property type="match status" value="1"/>
</dbReference>
<organism evidence="13 14">
    <name type="scientific">Paenibacillus thermoaerophilus</name>
    <dbReference type="NCBI Taxonomy" id="1215385"/>
    <lineage>
        <taxon>Bacteria</taxon>
        <taxon>Bacillati</taxon>
        <taxon>Bacillota</taxon>
        <taxon>Bacilli</taxon>
        <taxon>Bacillales</taxon>
        <taxon>Paenibacillaceae</taxon>
        <taxon>Paenibacillus</taxon>
    </lineage>
</organism>
<dbReference type="HAMAP" id="MF_00104">
    <property type="entry name" value="RNase_III"/>
    <property type="match status" value="1"/>
</dbReference>
<evidence type="ECO:0000256" key="4">
    <source>
        <dbReference type="ARBA" id="ARBA00022694"/>
    </source>
</evidence>
<keyword evidence="4 9" id="KW-0819">tRNA processing</keyword>
<proteinExistence type="inferred from homology"/>
<keyword evidence="6 9" id="KW-0255">Endonuclease</keyword>
<keyword evidence="9" id="KW-0698">rRNA processing</keyword>
<dbReference type="EC" id="3.1.26.3" evidence="9"/>
<evidence type="ECO:0000313" key="13">
    <source>
        <dbReference type="EMBL" id="MFC7748787.1"/>
    </source>
</evidence>
<keyword evidence="9" id="KW-0460">Magnesium</keyword>
<dbReference type="CDD" id="cd10845">
    <property type="entry name" value="DSRM_RNAse_III_family"/>
    <property type="match status" value="1"/>
</dbReference>
<keyword evidence="9" id="KW-0479">Metal-binding</keyword>
<evidence type="ECO:0000313" key="14">
    <source>
        <dbReference type="Proteomes" id="UP001596528"/>
    </source>
</evidence>
<feature type="binding site" evidence="9">
    <location>
        <position position="122"/>
    </location>
    <ligand>
        <name>Mg(2+)</name>
        <dbReference type="ChEBI" id="CHEBI:18420"/>
    </ligand>
</feature>
<gene>
    <name evidence="9 13" type="primary">rnc</name>
    <name evidence="13" type="ORF">ACFQWB_02350</name>
</gene>
<evidence type="ECO:0000256" key="5">
    <source>
        <dbReference type="ARBA" id="ARBA00022722"/>
    </source>
</evidence>
<dbReference type="CDD" id="cd00593">
    <property type="entry name" value="RIBOc"/>
    <property type="match status" value="1"/>
</dbReference>
<comment type="subunit">
    <text evidence="9">Homodimer.</text>
</comment>
<dbReference type="SMART" id="SM00535">
    <property type="entry name" value="RIBOc"/>
    <property type="match status" value="1"/>
</dbReference>
<evidence type="ECO:0000259" key="12">
    <source>
        <dbReference type="PROSITE" id="PS50142"/>
    </source>
</evidence>
<keyword evidence="7 9" id="KW-0378">Hydrolase</keyword>
<dbReference type="Proteomes" id="UP001596528">
    <property type="component" value="Unassembled WGS sequence"/>
</dbReference>
<accession>A0ABW2V2D6</accession>
<comment type="subcellular location">
    <subcellularLocation>
        <location evidence="9">Cytoplasm</location>
    </subcellularLocation>
</comment>
<dbReference type="InterPro" id="IPR000999">
    <property type="entry name" value="RNase_III_dom"/>
</dbReference>
<dbReference type="SUPFAM" id="SSF54768">
    <property type="entry name" value="dsRNA-binding domain-like"/>
    <property type="match status" value="1"/>
</dbReference>
<dbReference type="GO" id="GO:0004525">
    <property type="term" value="F:ribonuclease III activity"/>
    <property type="evidence" value="ECO:0007669"/>
    <property type="project" value="UniProtKB-EC"/>
</dbReference>
<dbReference type="InterPro" id="IPR011907">
    <property type="entry name" value="RNase_III"/>
</dbReference>
<sequence>MQRSLKELEQKLGLPFRRYELLEEAFTHSSWINEHRSSHADNERLEFLGDAVLELAVSEYLYRRHPDGSEGELTKRRASIVCEPSLVKFAKRLEFGDFLLLGKGEAQTGGRNRPALLADVFEAFVGALFLDRGLDAVRAFLEEHLFPFVDEDDGPQVTDYKTRLQEYAQQRNLGTPEYRIVAESGPAHDKQFISEVRMDGVCMGTGYGRSKKESEQQAARQALESLRDQ</sequence>
<evidence type="ECO:0000256" key="10">
    <source>
        <dbReference type="SAM" id="MobiDB-lite"/>
    </source>
</evidence>
<feature type="active site" evidence="9">
    <location>
        <position position="122"/>
    </location>
</feature>
<reference evidence="14" key="1">
    <citation type="journal article" date="2019" name="Int. J. Syst. Evol. Microbiol.">
        <title>The Global Catalogue of Microorganisms (GCM) 10K type strain sequencing project: providing services to taxonomists for standard genome sequencing and annotation.</title>
        <authorList>
            <consortium name="The Broad Institute Genomics Platform"/>
            <consortium name="The Broad Institute Genome Sequencing Center for Infectious Disease"/>
            <person name="Wu L."/>
            <person name="Ma J."/>
        </authorList>
    </citation>
    <scope>NUCLEOTIDE SEQUENCE [LARGE SCALE GENOMIC DNA]</scope>
    <source>
        <strain evidence="14">JCM 18657</strain>
    </source>
</reference>
<feature type="region of interest" description="Disordered" evidence="10">
    <location>
        <begin position="205"/>
        <end position="229"/>
    </location>
</feature>
<keyword evidence="9" id="KW-0963">Cytoplasm</keyword>
<dbReference type="EMBL" id="JBHTGQ010000002">
    <property type="protein sequence ID" value="MFC7748787.1"/>
    <property type="molecule type" value="Genomic_DNA"/>
</dbReference>
<keyword evidence="9" id="KW-0699">rRNA-binding</keyword>
<evidence type="ECO:0000256" key="8">
    <source>
        <dbReference type="ARBA" id="ARBA00022884"/>
    </source>
</evidence>
<dbReference type="NCBIfam" id="TIGR02191">
    <property type="entry name" value="RNaseIII"/>
    <property type="match status" value="1"/>
</dbReference>
<keyword evidence="3 9" id="KW-0507">mRNA processing</keyword>
<dbReference type="Gene3D" id="3.30.160.20">
    <property type="match status" value="1"/>
</dbReference>
<dbReference type="SUPFAM" id="SSF69065">
    <property type="entry name" value="RNase III domain-like"/>
    <property type="match status" value="1"/>
</dbReference>
<evidence type="ECO:0000256" key="1">
    <source>
        <dbReference type="ARBA" id="ARBA00000109"/>
    </source>
</evidence>
<dbReference type="PROSITE" id="PS50137">
    <property type="entry name" value="DS_RBD"/>
    <property type="match status" value="1"/>
</dbReference>
<feature type="binding site" evidence="9">
    <location>
        <position position="119"/>
    </location>
    <ligand>
        <name>Mg(2+)</name>
        <dbReference type="ChEBI" id="CHEBI:18420"/>
    </ligand>
</feature>
<comment type="caution">
    <text evidence="13">The sequence shown here is derived from an EMBL/GenBank/DDBJ whole genome shotgun (WGS) entry which is preliminary data.</text>
</comment>
<comment type="catalytic activity">
    <reaction evidence="1 9">
        <text>Endonucleolytic cleavage to 5'-phosphomonoester.</text>
        <dbReference type="EC" id="3.1.26.3"/>
    </reaction>
</comment>
<dbReference type="SMART" id="SM00358">
    <property type="entry name" value="DSRM"/>
    <property type="match status" value="1"/>
</dbReference>
<protein>
    <recommendedName>
        <fullName evidence="9">Ribonuclease 3</fullName>
        <ecNumber evidence="9">3.1.26.3</ecNumber>
    </recommendedName>
    <alternativeName>
        <fullName evidence="9">Ribonuclease III</fullName>
        <shortName evidence="9">RNase III</shortName>
    </alternativeName>
</protein>
<evidence type="ECO:0000256" key="3">
    <source>
        <dbReference type="ARBA" id="ARBA00022664"/>
    </source>
</evidence>
<comment type="function">
    <text evidence="9">Digests double-stranded RNA. Involved in the processing of primary rRNA transcript to yield the immediate precursors to the large and small rRNAs (23S and 16S). Processes some mRNAs, and tRNAs when they are encoded in the rRNA operon. Processes pre-crRNA and tracrRNA of type II CRISPR loci if present in the organism.</text>
</comment>
<evidence type="ECO:0000259" key="11">
    <source>
        <dbReference type="PROSITE" id="PS50137"/>
    </source>
</evidence>
<dbReference type="RefSeq" id="WP_138787821.1">
    <property type="nucleotide sequence ID" value="NZ_JBHTGQ010000002.1"/>
</dbReference>
<keyword evidence="5 9" id="KW-0540">Nuclease</keyword>
<feature type="domain" description="RNase III" evidence="12">
    <location>
        <begin position="5"/>
        <end position="133"/>
    </location>
</feature>
<evidence type="ECO:0000256" key="9">
    <source>
        <dbReference type="HAMAP-Rule" id="MF_00104"/>
    </source>
</evidence>
<evidence type="ECO:0000256" key="2">
    <source>
        <dbReference type="ARBA" id="ARBA00010183"/>
    </source>
</evidence>
<feature type="domain" description="DRBM" evidence="11">
    <location>
        <begin position="159"/>
        <end position="228"/>
    </location>
</feature>
<dbReference type="InterPro" id="IPR014720">
    <property type="entry name" value="dsRBD_dom"/>
</dbReference>
<name>A0ABW2V2D6_9BACL</name>
<evidence type="ECO:0000256" key="6">
    <source>
        <dbReference type="ARBA" id="ARBA00022759"/>
    </source>
</evidence>